<keyword evidence="12" id="KW-1185">Reference proteome</keyword>
<keyword evidence="5" id="KW-0677">Repeat</keyword>
<dbReference type="CDD" id="cd00833">
    <property type="entry name" value="PKS"/>
    <property type="match status" value="2"/>
</dbReference>
<dbReference type="InterPro" id="IPR006162">
    <property type="entry name" value="Ppantetheine_attach_site"/>
</dbReference>
<dbReference type="CDD" id="cd08952">
    <property type="entry name" value="KR_1_SDR_x"/>
    <property type="match status" value="1"/>
</dbReference>
<dbReference type="Pfam" id="PF16197">
    <property type="entry name" value="KAsynt_C_assoc"/>
    <property type="match status" value="2"/>
</dbReference>
<keyword evidence="4" id="KW-0808">Transferase</keyword>
<dbReference type="InterPro" id="IPR042104">
    <property type="entry name" value="PKS_dehydratase_sf"/>
</dbReference>
<dbReference type="InterPro" id="IPR036291">
    <property type="entry name" value="NAD(P)-bd_dom_sf"/>
</dbReference>
<dbReference type="Gene3D" id="3.40.50.720">
    <property type="entry name" value="NAD(P)-binding Rossmann-like Domain"/>
    <property type="match status" value="1"/>
</dbReference>
<dbReference type="InterPro" id="IPR015083">
    <property type="entry name" value="NorB/c/GfsB-D-like_docking"/>
</dbReference>
<dbReference type="Gene3D" id="1.10.1200.10">
    <property type="entry name" value="ACP-like"/>
    <property type="match status" value="2"/>
</dbReference>
<dbReference type="InterPro" id="IPR013968">
    <property type="entry name" value="PKS_KR"/>
</dbReference>
<dbReference type="InterPro" id="IPR050091">
    <property type="entry name" value="PKS_NRPS_Biosynth_Enz"/>
</dbReference>
<organism evidence="11 12">
    <name type="scientific">Amycolatopsis eburnea</name>
    <dbReference type="NCBI Taxonomy" id="2267691"/>
    <lineage>
        <taxon>Bacteria</taxon>
        <taxon>Bacillati</taxon>
        <taxon>Actinomycetota</taxon>
        <taxon>Actinomycetes</taxon>
        <taxon>Pseudonocardiales</taxon>
        <taxon>Pseudonocardiaceae</taxon>
        <taxon>Amycolatopsis</taxon>
    </lineage>
</organism>
<dbReference type="InterPro" id="IPR036299">
    <property type="entry name" value="Polyketide_synth_docking_sf"/>
</dbReference>
<dbReference type="SUPFAM" id="SSF51735">
    <property type="entry name" value="NAD(P)-binding Rossmann-fold domains"/>
    <property type="match status" value="2"/>
</dbReference>
<evidence type="ECO:0000256" key="1">
    <source>
        <dbReference type="ARBA" id="ARBA00001957"/>
    </source>
</evidence>
<feature type="domain" description="Ketosynthase family 3 (KS3)" evidence="10">
    <location>
        <begin position="33"/>
        <end position="458"/>
    </location>
</feature>
<keyword evidence="2" id="KW-0596">Phosphopantetheine</keyword>
<evidence type="ECO:0000259" key="9">
    <source>
        <dbReference type="PROSITE" id="PS50075"/>
    </source>
</evidence>
<dbReference type="InterPro" id="IPR014030">
    <property type="entry name" value="Ketoacyl_synth_N"/>
</dbReference>
<evidence type="ECO:0000256" key="4">
    <source>
        <dbReference type="ARBA" id="ARBA00022679"/>
    </source>
</evidence>
<evidence type="ECO:0000313" key="12">
    <source>
        <dbReference type="Proteomes" id="UP000267081"/>
    </source>
</evidence>
<dbReference type="Gene3D" id="3.40.47.10">
    <property type="match status" value="2"/>
</dbReference>
<dbReference type="Pfam" id="PF21089">
    <property type="entry name" value="PKS_DH_N"/>
    <property type="match status" value="1"/>
</dbReference>
<dbReference type="InterPro" id="IPR009081">
    <property type="entry name" value="PP-bd_ACP"/>
</dbReference>
<dbReference type="PROSITE" id="PS00606">
    <property type="entry name" value="KS3_1"/>
    <property type="match status" value="1"/>
</dbReference>
<dbReference type="EMBL" id="RSEC01000046">
    <property type="protein sequence ID" value="RSD17107.1"/>
    <property type="molecule type" value="Genomic_DNA"/>
</dbReference>
<dbReference type="InterPro" id="IPR020806">
    <property type="entry name" value="PKS_PP-bd"/>
</dbReference>
<dbReference type="Pfam" id="PF08990">
    <property type="entry name" value="Docking"/>
    <property type="match status" value="1"/>
</dbReference>
<keyword evidence="8" id="KW-0012">Acyltransferase</keyword>
<dbReference type="PANTHER" id="PTHR43775:SF51">
    <property type="entry name" value="INACTIVE PHENOLPHTHIOCEROL SYNTHESIS POLYKETIDE SYNTHASE TYPE I PKS1-RELATED"/>
    <property type="match status" value="1"/>
</dbReference>
<evidence type="ECO:0000256" key="7">
    <source>
        <dbReference type="ARBA" id="ARBA00023268"/>
    </source>
</evidence>
<dbReference type="PROSITE" id="PS52004">
    <property type="entry name" value="KS3_2"/>
    <property type="match status" value="2"/>
</dbReference>
<dbReference type="FunFam" id="3.40.47.10:FF:000019">
    <property type="entry name" value="Polyketide synthase type I"/>
    <property type="match status" value="2"/>
</dbReference>
<keyword evidence="6" id="KW-0045">Antibiotic biosynthesis</keyword>
<evidence type="ECO:0000313" key="11">
    <source>
        <dbReference type="EMBL" id="RSD17107.1"/>
    </source>
</evidence>
<dbReference type="InterPro" id="IPR016035">
    <property type="entry name" value="Acyl_Trfase/lysoPLipase"/>
</dbReference>
<dbReference type="SUPFAM" id="SSF55048">
    <property type="entry name" value="Probable ACP-binding domain of malonyl-CoA ACP transacylase"/>
    <property type="match status" value="2"/>
</dbReference>
<dbReference type="Gene3D" id="6.10.140.1830">
    <property type="match status" value="1"/>
</dbReference>
<dbReference type="InterPro" id="IPR020807">
    <property type="entry name" value="PKS_DH"/>
</dbReference>
<dbReference type="OrthoDB" id="9778690at2"/>
<dbReference type="SMART" id="SM01294">
    <property type="entry name" value="PKS_PP_betabranch"/>
    <property type="match status" value="1"/>
</dbReference>
<keyword evidence="3" id="KW-0597">Phosphoprotein</keyword>
<gene>
    <name evidence="11" type="ORF">EIY87_20135</name>
</gene>
<dbReference type="SUPFAM" id="SSF47336">
    <property type="entry name" value="ACP-like"/>
    <property type="match status" value="2"/>
</dbReference>
<keyword evidence="7" id="KW-0511">Multifunctional enzyme</keyword>
<dbReference type="Gene3D" id="3.30.70.3290">
    <property type="match status" value="2"/>
</dbReference>
<dbReference type="Pfam" id="PF00550">
    <property type="entry name" value="PP-binding"/>
    <property type="match status" value="2"/>
</dbReference>
<dbReference type="FunFam" id="1.10.1200.10:FF:000007">
    <property type="entry name" value="Probable polyketide synthase pks17"/>
    <property type="match status" value="1"/>
</dbReference>
<proteinExistence type="predicted"/>
<evidence type="ECO:0000256" key="5">
    <source>
        <dbReference type="ARBA" id="ARBA00022737"/>
    </source>
</evidence>
<dbReference type="PANTHER" id="PTHR43775">
    <property type="entry name" value="FATTY ACID SYNTHASE"/>
    <property type="match status" value="1"/>
</dbReference>
<comment type="caution">
    <text evidence="11">The sequence shown here is derived from an EMBL/GenBank/DDBJ whole genome shotgun (WGS) entry which is preliminary data.</text>
</comment>
<dbReference type="NCBIfam" id="NF045894">
    <property type="entry name" value="PKS_plus_SDR"/>
    <property type="match status" value="1"/>
</dbReference>
<dbReference type="Pfam" id="PF02801">
    <property type="entry name" value="Ketoacyl-synt_C"/>
    <property type="match status" value="2"/>
</dbReference>
<dbReference type="InterPro" id="IPR020841">
    <property type="entry name" value="PKS_Beta-ketoAc_synthase_dom"/>
</dbReference>
<dbReference type="Pfam" id="PF08659">
    <property type="entry name" value="KR"/>
    <property type="match status" value="1"/>
</dbReference>
<dbReference type="InterPro" id="IPR016039">
    <property type="entry name" value="Thiolase-like"/>
</dbReference>
<dbReference type="Pfam" id="PF00109">
    <property type="entry name" value="ketoacyl-synt"/>
    <property type="match status" value="2"/>
</dbReference>
<dbReference type="GO" id="GO:0006633">
    <property type="term" value="P:fatty acid biosynthetic process"/>
    <property type="evidence" value="ECO:0007669"/>
    <property type="project" value="InterPro"/>
</dbReference>
<comment type="cofactor">
    <cofactor evidence="1">
        <name>pantetheine 4'-phosphate</name>
        <dbReference type="ChEBI" id="CHEBI:47942"/>
    </cofactor>
</comment>
<dbReference type="GO" id="GO:0004312">
    <property type="term" value="F:fatty acid synthase activity"/>
    <property type="evidence" value="ECO:0007669"/>
    <property type="project" value="TreeGrafter"/>
</dbReference>
<feature type="domain" description="Ketosynthase family 3 (KS3)" evidence="10">
    <location>
        <begin position="1231"/>
        <end position="1649"/>
    </location>
</feature>
<dbReference type="InterPro" id="IPR016036">
    <property type="entry name" value="Malonyl_transacylase_ACP-bd"/>
</dbReference>
<dbReference type="PROSITE" id="PS00012">
    <property type="entry name" value="PHOSPHOPANTETHEINE"/>
    <property type="match status" value="1"/>
</dbReference>
<dbReference type="RefSeq" id="WP_125310425.1">
    <property type="nucleotide sequence ID" value="NZ_RSEC01000046.1"/>
</dbReference>
<dbReference type="SUPFAM" id="SSF52151">
    <property type="entry name" value="FabD/lysophospholipase-like"/>
    <property type="match status" value="2"/>
</dbReference>
<evidence type="ECO:0000256" key="8">
    <source>
        <dbReference type="ARBA" id="ARBA00023315"/>
    </source>
</evidence>
<dbReference type="InterPro" id="IPR049552">
    <property type="entry name" value="PKS_DH_N"/>
</dbReference>
<dbReference type="InterPro" id="IPR041618">
    <property type="entry name" value="PKS_DE"/>
</dbReference>
<dbReference type="InterPro" id="IPR014043">
    <property type="entry name" value="Acyl_transferase_dom"/>
</dbReference>
<dbReference type="InterPro" id="IPR032821">
    <property type="entry name" value="PKS_assoc"/>
</dbReference>
<dbReference type="SMART" id="SM00825">
    <property type="entry name" value="PKS_KS"/>
    <property type="match status" value="2"/>
</dbReference>
<dbReference type="SUPFAM" id="SSF101173">
    <property type="entry name" value="Docking domain B of the erythromycin polyketide synthase (DEBS)"/>
    <property type="match status" value="1"/>
</dbReference>
<dbReference type="SMART" id="SM00822">
    <property type="entry name" value="PKS_KR"/>
    <property type="match status" value="1"/>
</dbReference>
<feature type="domain" description="Carrier" evidence="9">
    <location>
        <begin position="2620"/>
        <end position="2695"/>
    </location>
</feature>
<dbReference type="PROSITE" id="PS50075">
    <property type="entry name" value="CARRIER"/>
    <property type="match status" value="2"/>
</dbReference>
<dbReference type="GO" id="GO:0004315">
    <property type="term" value="F:3-oxoacyl-[acyl-carrier-protein] synthase activity"/>
    <property type="evidence" value="ECO:0007669"/>
    <property type="project" value="InterPro"/>
</dbReference>
<dbReference type="Gene3D" id="3.10.129.110">
    <property type="entry name" value="Polyketide synthase dehydratase"/>
    <property type="match status" value="2"/>
</dbReference>
<dbReference type="InterPro" id="IPR036736">
    <property type="entry name" value="ACP-like_sf"/>
</dbReference>
<protein>
    <submittedName>
        <fullName evidence="11">SDR family NAD(P)-dependent oxidoreductase</fullName>
    </submittedName>
</protein>
<dbReference type="InterPro" id="IPR014031">
    <property type="entry name" value="Ketoacyl_synth_C"/>
</dbReference>
<dbReference type="SUPFAM" id="SSF53901">
    <property type="entry name" value="Thiolase-like"/>
    <property type="match status" value="2"/>
</dbReference>
<dbReference type="Gene3D" id="3.40.366.10">
    <property type="entry name" value="Malonyl-Coenzyme A Acyl Carrier Protein, domain 2"/>
    <property type="match status" value="2"/>
</dbReference>
<name>A0A427T8U9_9PSEU</name>
<evidence type="ECO:0000256" key="6">
    <source>
        <dbReference type="ARBA" id="ARBA00023194"/>
    </source>
</evidence>
<dbReference type="SMART" id="SM00826">
    <property type="entry name" value="PKS_DH"/>
    <property type="match status" value="1"/>
</dbReference>
<evidence type="ECO:0000256" key="2">
    <source>
        <dbReference type="ARBA" id="ARBA00022450"/>
    </source>
</evidence>
<sequence length="2770" mass="287089">MASESQLRDYLKRVTADLHRSRQRVREMEAAAGEPVAVVGIGCRFPGGVATPDQLWDLVAAGTDAIGPLPADRGWSALLAGVDRSTISLGDVDAWRGGFVDDADRFDAGFFRVSPREALAMDPQQRLLLEVTWEALERARIVPASLRGSRTGVFVGTNGQSYGKLLAASGETVEGHAGTGTTAAVLSGRVAYSFGFEGPSVTVDTACSSSLVAAHWATQALRSGECSLALAGGVTVMATPEAFAEFSKQGGLAPDGRCKAFADGADGVGWAEGAGILVLERLSDARRHGHPVLAVLRGTAVNSDGASSGLTVPNGPSQQRVIHAALAASGLSTQDIDVVEAHGTGTRLGDPIEAQALLATYGRDREHDLLIGSIKSNFGHTQAAAGVAGIIKAVLAIRHGEVPRTLHAGRLTAEVDWSSGAVRPVSEPEAWPETGRPRRAAVSSFGVSGTNAHTIVEQAPEPEPGDRGPRAAGPVPWFVSARSEPALRAQAEALLAATADDADPADIALSTVTTRTAFEHRLAVTGPDTAALRADLRSWLEQGTAPNVTTGTASRGETAFLFSGQGAQRIAMGSRLAEVHPVFAETFAALSDRLGVVTDDRLERTEHAQPALFAYEVALFRLLESWGVRPAFLAGHSVGEIAAAHVAGVLSLDDACTLVSARAKLMGALPGGGAMFSVRASEVDITAEGVDIAAVNGPESVVLSGPEDAVAAAAARFPGARRLKVSHAFHSRLMDPMLDDFRAVVARLSFAEPEIPLVAGGDVTDPEYWVRQVRDTVRFGDAVDRLTAAGVTRFAELGPSAVLSGLVPGAIPLARKDHGEDVALIAGLAALHVAGGAVDWAAVHAGARTVDLPTYAFQRERYWPTLTPRTGDAAGLGLTPVRHPLLGAALDVAASTETVLTGTVSSATQPWLAGRTKFPGAGFLELALRAARNLGCPEIAEFTLTEPLALSPKDVATLQVRVGPPTADGRRPIDIHSAPALSRESAHLGAALSRESAGWAHHATGVLAAAAGPEPAVLAEGAYLTDVTLDGDPGAFDIHPLLLAEATQACGAEAVAWRGVSLHAQGLTRLRLRVAPLGGTMVSLALLDSADRPVFTAAEVEFGGAVREIEATPATPVRVPASPVAGDWAALGEADRVRAAEDLVRTTVAAVLGHGDTGAVGTGDPFTDLGFDSMMSVELRNRLTAATALDLPATLVFDHPTPAAVARLLLAGLFGDDERAGPVRRTRARTDDPVVIVGMSCRYPGGVRSPEDLWTMVVNGHDAVGPFPRDRGWDLAALAAGASATTYGGFLDEIDRFDAAFFGISPREALAMDPQQRQVLETSWEALEDAGIDPLGLRATPTGVFVGTNGQDYASVLAGSDADVGAHAGLGNAASAVSGRVSYVLGLEGPSLTVDTACSSSLVALHLAAQALRAGECELALVGGVLVMSSPNYFLGTSQQGGLAPDGRCKAFADAADGTGWAEGVGMLVVERLSDARRHGHEVLAVVRGSAVNSDGASNGLTAPNGPSQRRVIRAALADAGLSTSDVDVVEAHGTGTTLGDPIEAQALLATYGQDRETPLLLGSFKSNIGHTQAAAGVGGVIKVVQAMRHGLVPPTLHVDAPSSHVDWTAGSIDLVTAATPWPEVNRPRRAAVSAFGVSGTNAHVVLEQAPEPPAPAPEPPAAVVPWVLSARSRTALHAQAARLAGAGTPLAATGLALATRRAALEHRAVVVGADAETMRANLAGNLVEGTAHDGGTALLFTGQGSQRLGMGRGLYDRYPVFRAAFDEVCAEFGDELKDVVFGDAARLDTTGWAQPAIFAVEVALLRLLEDWGVRADHLAGHSIGEIAAAHAAGVLSLTDACTLVGARARLMQDLPAGGAMVALRASAADVEPLLGPDVVLAAVNGPSSVVIAGTETAVLAVADRFEKARRLTVSHAFHSPLMEPMLEDFAKVVAGLDLRVPRRSLLSAVTGQPEHELFATAEYWVGHVRRTVRFGDVVADLAGRGVTRFVEVGPDAVLCGMAAETVDATFVPLLRAGHDEETAIVTALGRLHVDGAAIDWHRFFAGVDARGVRLPTYPFDGERFWPEPVAPAAEPADGFWEAIEGTDVDALAAELGADAGELARVLPTLSAHRKGYADRSTTDGWRYRVDWQPFTGTAAPRREDWLIAVPAALDGDERVDVLVDVLGADTVRLVVDGPDRAALAERITTLLETFPSPAGVLSLLALDETPSPDAPSVPGGLATTATLVQALGDAGVDAPLWCLTTGGVRTGPGDAAGSLAQAAVWGLGRVAAMEYPGRWGGLIDVPPDFEPRALTRLPGTLAAAGEEDQIALRANGALVRRLVPDPAGPPTGSGGEVPADGTVLVTGGTGALGGKLAHWLADAGAGHIVLTSRRGIDAPGARELVDELTAAGARVTVAACDVADRDALRSLIESLPAEFPLRGVVHAAGVLDDCVVDAVDPSRFETVLRPKTTAAVNLHELTADLSLFVLFASIAGTVGGPGQGSYAAANAVLDALAEQRAAAGLPALSVAWGAWGEVGMAADPAIQERMRRSGAAALAPRRALLALGEALRRGDTSVTVADIDWTRYAPGMALMRTTHLLDGIPSARTAIDAARKAPETAEAPLAEQLAGMSEPERVSTLSKAVRTAAAMILGHASADAIEPEAKFGLLGFDSLSAVEFRNLLARRTGLNLPQGLVFDHPTPLALAQYLRAELVPAGQPATDPLDAELAALERAMAAGDLDEARRDAVSRRLHRLLDGLRTERVDGEDVFAASDDEMFDLLGKEFGIS</sequence>
<dbReference type="Proteomes" id="UP000267081">
    <property type="component" value="Unassembled WGS sequence"/>
</dbReference>
<dbReference type="GO" id="GO:0033068">
    <property type="term" value="P:macrolide biosynthetic process"/>
    <property type="evidence" value="ECO:0007669"/>
    <property type="project" value="UniProtKB-ARBA"/>
</dbReference>
<dbReference type="SMART" id="SM00827">
    <property type="entry name" value="PKS_AT"/>
    <property type="match status" value="2"/>
</dbReference>
<dbReference type="InterPro" id="IPR018201">
    <property type="entry name" value="Ketoacyl_synth_AS"/>
</dbReference>
<evidence type="ECO:0000256" key="3">
    <source>
        <dbReference type="ARBA" id="ARBA00022553"/>
    </source>
</evidence>
<accession>A0A427T8U9</accession>
<dbReference type="Pfam" id="PF18369">
    <property type="entry name" value="PKS_DE"/>
    <property type="match status" value="1"/>
</dbReference>
<dbReference type="Pfam" id="PF00698">
    <property type="entry name" value="Acyl_transf_1"/>
    <property type="match status" value="2"/>
</dbReference>
<reference evidence="11 12" key="1">
    <citation type="submission" date="2018-12" db="EMBL/GenBank/DDBJ databases">
        <title>Amycolatopsis eburnea sp. nov. actinomycete associate with arbuscular mycorrhiza fungal spore.</title>
        <authorList>
            <person name="Lumyong S."/>
            <person name="Chaiya L."/>
        </authorList>
    </citation>
    <scope>NUCLEOTIDE SEQUENCE [LARGE SCALE GENOMIC DNA]</scope>
    <source>
        <strain evidence="11 12">GLM-1</strain>
    </source>
</reference>
<feature type="domain" description="Carrier" evidence="9">
    <location>
        <begin position="1138"/>
        <end position="1213"/>
    </location>
</feature>
<dbReference type="InterPro" id="IPR057326">
    <property type="entry name" value="KR_dom"/>
</dbReference>
<dbReference type="InterPro" id="IPR001227">
    <property type="entry name" value="Ac_transferase_dom_sf"/>
</dbReference>
<dbReference type="GO" id="GO:0031177">
    <property type="term" value="F:phosphopantetheine binding"/>
    <property type="evidence" value="ECO:0007669"/>
    <property type="project" value="InterPro"/>
</dbReference>
<evidence type="ECO:0000259" key="10">
    <source>
        <dbReference type="PROSITE" id="PS52004"/>
    </source>
</evidence>
<dbReference type="SMART" id="SM00823">
    <property type="entry name" value="PKS_PP"/>
    <property type="match status" value="2"/>
</dbReference>